<keyword evidence="5" id="KW-0804">Transcription</keyword>
<evidence type="ECO:0000259" key="7">
    <source>
        <dbReference type="PROSITE" id="PS50110"/>
    </source>
</evidence>
<sequence length="323" mass="35730">MRILAVDDDPIILELLGQFVEIIGTHELTTADSALDALEVLGDPETGPIDCFMLDIQMPGMDGIELAKRIRETSRHSDTPILMLTAMSDKRYIDGAFAAGATDYVTKPFEIAELTSRIKMVEGLAQDRQLRTKKIFAAKSVADQTSHVELFEPISIYDVDNVIEYTAMENYVAQLSRSALFGSTTFAFTIREIDAFHAALSAFEFYSLISDVAEVLSDTLVGHQFLMSYAGNGTFVCITESGWRPDMRGLMDQVNFELSQTELFDNHGERIHPRVSAGAAVRLIWKSGSSVMDALAQAHSSAEEASLAHTRSLTNFWDVDQRA</sequence>
<keyword evidence="1 6" id="KW-0597">Phosphoprotein</keyword>
<evidence type="ECO:0000256" key="1">
    <source>
        <dbReference type="ARBA" id="ARBA00022553"/>
    </source>
</evidence>
<dbReference type="SUPFAM" id="SSF52172">
    <property type="entry name" value="CheY-like"/>
    <property type="match status" value="1"/>
</dbReference>
<dbReference type="OrthoDB" id="7326651at2"/>
<dbReference type="GO" id="GO:0000976">
    <property type="term" value="F:transcription cis-regulatory region binding"/>
    <property type="evidence" value="ECO:0007669"/>
    <property type="project" value="TreeGrafter"/>
</dbReference>
<dbReference type="RefSeq" id="WP_093738568.1">
    <property type="nucleotide sequence ID" value="NZ_FNBP01000001.1"/>
</dbReference>
<organism evidence="8 9">
    <name type="scientific">Sulfitobacter delicatus</name>
    <dbReference type="NCBI Taxonomy" id="218672"/>
    <lineage>
        <taxon>Bacteria</taxon>
        <taxon>Pseudomonadati</taxon>
        <taxon>Pseudomonadota</taxon>
        <taxon>Alphaproteobacteria</taxon>
        <taxon>Rhodobacterales</taxon>
        <taxon>Roseobacteraceae</taxon>
        <taxon>Sulfitobacter</taxon>
    </lineage>
</organism>
<evidence type="ECO:0000313" key="9">
    <source>
        <dbReference type="Proteomes" id="UP000199399"/>
    </source>
</evidence>
<reference evidence="9" key="1">
    <citation type="submission" date="2016-10" db="EMBL/GenBank/DDBJ databases">
        <authorList>
            <person name="Varghese N."/>
            <person name="Submissions S."/>
        </authorList>
    </citation>
    <scope>NUCLEOTIDE SEQUENCE [LARGE SCALE GENOMIC DNA]</scope>
    <source>
        <strain evidence="9">DSM 16477</strain>
    </source>
</reference>
<dbReference type="InterPro" id="IPR039420">
    <property type="entry name" value="WalR-like"/>
</dbReference>
<feature type="modified residue" description="4-aspartylphosphate" evidence="6">
    <location>
        <position position="55"/>
    </location>
</feature>
<keyword evidence="4" id="KW-0238">DNA-binding</keyword>
<keyword evidence="3" id="KW-0805">Transcription regulation</keyword>
<gene>
    <name evidence="8" type="ORF">SAMN04489759_101370</name>
</gene>
<evidence type="ECO:0000313" key="8">
    <source>
        <dbReference type="EMBL" id="SDF10978.1"/>
    </source>
</evidence>
<evidence type="ECO:0000256" key="4">
    <source>
        <dbReference type="ARBA" id="ARBA00023125"/>
    </source>
</evidence>
<dbReference type="Pfam" id="PF00072">
    <property type="entry name" value="Response_reg"/>
    <property type="match status" value="1"/>
</dbReference>
<dbReference type="EMBL" id="FNBP01000001">
    <property type="protein sequence ID" value="SDF10978.1"/>
    <property type="molecule type" value="Genomic_DNA"/>
</dbReference>
<name>A0A1G7IEH1_9RHOB</name>
<dbReference type="GO" id="GO:0006355">
    <property type="term" value="P:regulation of DNA-templated transcription"/>
    <property type="evidence" value="ECO:0007669"/>
    <property type="project" value="TreeGrafter"/>
</dbReference>
<keyword evidence="2" id="KW-0902">Two-component regulatory system</keyword>
<evidence type="ECO:0000256" key="3">
    <source>
        <dbReference type="ARBA" id="ARBA00023015"/>
    </source>
</evidence>
<dbReference type="GO" id="GO:0032993">
    <property type="term" value="C:protein-DNA complex"/>
    <property type="evidence" value="ECO:0007669"/>
    <property type="project" value="TreeGrafter"/>
</dbReference>
<dbReference type="GO" id="GO:0000156">
    <property type="term" value="F:phosphorelay response regulator activity"/>
    <property type="evidence" value="ECO:0007669"/>
    <property type="project" value="TreeGrafter"/>
</dbReference>
<dbReference type="AlphaFoldDB" id="A0A1G7IEH1"/>
<dbReference type="PANTHER" id="PTHR48111">
    <property type="entry name" value="REGULATOR OF RPOS"/>
    <property type="match status" value="1"/>
</dbReference>
<evidence type="ECO:0000256" key="6">
    <source>
        <dbReference type="PROSITE-ProRule" id="PRU00169"/>
    </source>
</evidence>
<dbReference type="Proteomes" id="UP000199399">
    <property type="component" value="Unassembled WGS sequence"/>
</dbReference>
<accession>A0A1G7IEH1</accession>
<dbReference type="InterPro" id="IPR001789">
    <property type="entry name" value="Sig_transdc_resp-reg_receiver"/>
</dbReference>
<dbReference type="GO" id="GO:0005829">
    <property type="term" value="C:cytosol"/>
    <property type="evidence" value="ECO:0007669"/>
    <property type="project" value="TreeGrafter"/>
</dbReference>
<dbReference type="SMART" id="SM00448">
    <property type="entry name" value="REC"/>
    <property type="match status" value="1"/>
</dbReference>
<protein>
    <submittedName>
        <fullName evidence="8">Response regulator receiver domain-containing protein</fullName>
    </submittedName>
</protein>
<keyword evidence="9" id="KW-1185">Reference proteome</keyword>
<dbReference type="Gene3D" id="3.40.50.2300">
    <property type="match status" value="1"/>
</dbReference>
<evidence type="ECO:0000256" key="5">
    <source>
        <dbReference type="ARBA" id="ARBA00023163"/>
    </source>
</evidence>
<dbReference type="PANTHER" id="PTHR48111:SF1">
    <property type="entry name" value="TWO-COMPONENT RESPONSE REGULATOR ORR33"/>
    <property type="match status" value="1"/>
</dbReference>
<feature type="domain" description="Response regulatory" evidence="7">
    <location>
        <begin position="2"/>
        <end position="122"/>
    </location>
</feature>
<dbReference type="STRING" id="218672.SAMN04489759_101370"/>
<evidence type="ECO:0000256" key="2">
    <source>
        <dbReference type="ARBA" id="ARBA00023012"/>
    </source>
</evidence>
<proteinExistence type="predicted"/>
<dbReference type="PROSITE" id="PS50110">
    <property type="entry name" value="RESPONSE_REGULATORY"/>
    <property type="match status" value="1"/>
</dbReference>
<dbReference type="InterPro" id="IPR011006">
    <property type="entry name" value="CheY-like_superfamily"/>
</dbReference>